<keyword evidence="2" id="KW-0676">Redox-active center</keyword>
<feature type="signal peptide" evidence="3">
    <location>
        <begin position="1"/>
        <end position="22"/>
    </location>
</feature>
<dbReference type="InterPro" id="IPR051099">
    <property type="entry name" value="AGR/TXD"/>
</dbReference>
<dbReference type="PROSITE" id="PS00194">
    <property type="entry name" value="THIOREDOXIN_1"/>
    <property type="match status" value="1"/>
</dbReference>
<dbReference type="Pfam" id="PF03190">
    <property type="entry name" value="Thioredox_DsbH"/>
    <property type="match status" value="1"/>
</dbReference>
<dbReference type="KEGG" id="ttz:FHG85_03325"/>
<feature type="chain" id="PRO_5029835964" evidence="3">
    <location>
        <begin position="23"/>
        <end position="182"/>
    </location>
</feature>
<evidence type="ECO:0000313" key="5">
    <source>
        <dbReference type="EMBL" id="QKG79334.1"/>
    </source>
</evidence>
<evidence type="ECO:0000313" key="6">
    <source>
        <dbReference type="Proteomes" id="UP000500961"/>
    </source>
</evidence>
<dbReference type="PANTHER" id="PTHR15337:SF11">
    <property type="entry name" value="THIOREDOXIN DOMAIN-CONTAINING PROTEIN"/>
    <property type="match status" value="1"/>
</dbReference>
<reference evidence="5 6" key="1">
    <citation type="submission" date="2019-07" db="EMBL/GenBank/DDBJ databases">
        <title>Thalassofilum flectens gen. nov., sp. nov., a novel moderate thermophilic anaerobe from a shallow sea hot spring in Kunashir Island (Russia), representing a new family in the order Bacteroidales, and proposal of Thalassofilacea fam. nov.</title>
        <authorList>
            <person name="Kochetkova T.V."/>
            <person name="Podosokorskaya O.A."/>
            <person name="Novikov A."/>
            <person name="Elcheninov A.G."/>
            <person name="Toshchakov S.V."/>
            <person name="Kublanov I.V."/>
        </authorList>
    </citation>
    <scope>NUCLEOTIDE SEQUENCE [LARGE SCALE GENOMIC DNA]</scope>
    <source>
        <strain evidence="5 6">38-H</strain>
    </source>
</reference>
<proteinExistence type="predicted"/>
<dbReference type="InterPro" id="IPR036249">
    <property type="entry name" value="Thioredoxin-like_sf"/>
</dbReference>
<dbReference type="EMBL" id="CP041345">
    <property type="protein sequence ID" value="QKG79334.1"/>
    <property type="molecule type" value="Genomic_DNA"/>
</dbReference>
<dbReference type="PANTHER" id="PTHR15337">
    <property type="entry name" value="ANTERIOR GRADIENT PROTEIN-RELATED"/>
    <property type="match status" value="1"/>
</dbReference>
<organism evidence="5 6">
    <name type="scientific">Tenuifilum thalassicum</name>
    <dbReference type="NCBI Taxonomy" id="2590900"/>
    <lineage>
        <taxon>Bacteria</taxon>
        <taxon>Pseudomonadati</taxon>
        <taxon>Bacteroidota</taxon>
        <taxon>Bacteroidia</taxon>
        <taxon>Bacteroidales</taxon>
        <taxon>Tenuifilaceae</taxon>
        <taxon>Tenuifilum</taxon>
    </lineage>
</organism>
<feature type="domain" description="Spermatogenesis-associated protein 20-like TRX" evidence="4">
    <location>
        <begin position="20"/>
        <end position="151"/>
    </location>
</feature>
<keyword evidence="1 3" id="KW-0732">Signal</keyword>
<evidence type="ECO:0000256" key="2">
    <source>
        <dbReference type="ARBA" id="ARBA00023284"/>
    </source>
</evidence>
<sequence>MKSTARILILLIGAIFSESLFAQNSESVKWIGIEEAIKLNKTQPRKIFIDVYTDWCGWCKKMDANTFTNPVIADYLSNKFHAVKLNAEGKKDIVYKGKTYKNKGQNTRSPHEFAIAILQGRLSYPSIVFMDENNNPITVVPGYLRPEQLEPILEFIVSDAYKTQKWEDFRAKFVSKLGTANK</sequence>
<accession>A0A7D4AWE4</accession>
<dbReference type="SUPFAM" id="SSF52833">
    <property type="entry name" value="Thioredoxin-like"/>
    <property type="match status" value="1"/>
</dbReference>
<dbReference type="RefSeq" id="WP_173072980.1">
    <property type="nucleotide sequence ID" value="NZ_CP041345.1"/>
</dbReference>
<dbReference type="AlphaFoldDB" id="A0A7D4AWE4"/>
<dbReference type="InterPro" id="IPR017937">
    <property type="entry name" value="Thioredoxin_CS"/>
</dbReference>
<keyword evidence="6" id="KW-1185">Reference proteome</keyword>
<dbReference type="InterPro" id="IPR004879">
    <property type="entry name" value="Ssp411-like_TRX"/>
</dbReference>
<name>A0A7D4AWE4_9BACT</name>
<evidence type="ECO:0000259" key="4">
    <source>
        <dbReference type="Pfam" id="PF03190"/>
    </source>
</evidence>
<dbReference type="Proteomes" id="UP000500961">
    <property type="component" value="Chromosome"/>
</dbReference>
<evidence type="ECO:0000256" key="3">
    <source>
        <dbReference type="SAM" id="SignalP"/>
    </source>
</evidence>
<dbReference type="Gene3D" id="3.40.30.10">
    <property type="entry name" value="Glutaredoxin"/>
    <property type="match status" value="1"/>
</dbReference>
<protein>
    <submittedName>
        <fullName evidence="5">DUF255 domain-containing protein</fullName>
    </submittedName>
</protein>
<gene>
    <name evidence="5" type="ORF">FHG85_03325</name>
</gene>
<evidence type="ECO:0000256" key="1">
    <source>
        <dbReference type="ARBA" id="ARBA00022729"/>
    </source>
</evidence>